<feature type="domain" description="Beta-ketoacyl-[acyl-carrier-protein] synthase III N-terminal" evidence="4">
    <location>
        <begin position="161"/>
        <end position="225"/>
    </location>
</feature>
<dbReference type="OrthoDB" id="9815506at2"/>
<evidence type="ECO:0000256" key="1">
    <source>
        <dbReference type="ARBA" id="ARBA00022679"/>
    </source>
</evidence>
<dbReference type="GO" id="GO:0044550">
    <property type="term" value="P:secondary metabolite biosynthetic process"/>
    <property type="evidence" value="ECO:0007669"/>
    <property type="project" value="TreeGrafter"/>
</dbReference>
<dbReference type="KEGG" id="kbs:EPA93_14790"/>
<protein>
    <submittedName>
        <fullName evidence="5">3-oxoacyl-ACP synthase III family protein</fullName>
    </submittedName>
</protein>
<dbReference type="InterPro" id="IPR013751">
    <property type="entry name" value="ACP_syn_III_N"/>
</dbReference>
<organism evidence="5 6">
    <name type="scientific">Ktedonosporobacter rubrisoli</name>
    <dbReference type="NCBI Taxonomy" id="2509675"/>
    <lineage>
        <taxon>Bacteria</taxon>
        <taxon>Bacillati</taxon>
        <taxon>Chloroflexota</taxon>
        <taxon>Ktedonobacteria</taxon>
        <taxon>Ktedonobacterales</taxon>
        <taxon>Ktedonosporobacteraceae</taxon>
        <taxon>Ktedonosporobacter</taxon>
    </lineage>
</organism>
<dbReference type="Pfam" id="PF08545">
    <property type="entry name" value="ACP_syn_III"/>
    <property type="match status" value="1"/>
</dbReference>
<evidence type="ECO:0000256" key="2">
    <source>
        <dbReference type="ARBA" id="ARBA00023315"/>
    </source>
</evidence>
<proteinExistence type="predicted"/>
<dbReference type="GO" id="GO:0004315">
    <property type="term" value="F:3-oxoacyl-[acyl-carrier-protein] synthase activity"/>
    <property type="evidence" value="ECO:0007669"/>
    <property type="project" value="InterPro"/>
</dbReference>
<evidence type="ECO:0000313" key="5">
    <source>
        <dbReference type="EMBL" id="QBD77197.1"/>
    </source>
</evidence>
<keyword evidence="1" id="KW-0808">Transferase</keyword>
<dbReference type="GO" id="GO:0006633">
    <property type="term" value="P:fatty acid biosynthetic process"/>
    <property type="evidence" value="ECO:0007669"/>
    <property type="project" value="InterPro"/>
</dbReference>
<keyword evidence="6" id="KW-1185">Reference proteome</keyword>
<sequence length="417" mass="45567">MRRDITADTWPAYRYIVPDTYTQAKVRLTGLGSSIPKGMITNDFFAYIATRLGYPRKGTDFERATGLSARCVRSCTLEQCRRIAGTDAPGLIDDPMAFHDESLIDMAVAAAQHALASAGREAPEVDMVIATSSSDNYIFPTIAGLVQRQLGCRSIRASTLKGGCACITEALQMAAEALATSNVRVVLIVAAEAVIANSVHILDWRSSLLFGEGASAFVLERGITQGDETYAINGYNAHQAEVLWYQALLHKDAREAVNIDQQILEMYQKSCGEQVDHLLAKYRMGYASMSGKRVYEDAPQAMAECVDVLCRHAHLSPEELGSIVPHQANSRIVRRVGEVLMLEYGWPGNTSGKLADYFCSYGNLSNASIGVALVEMLRSQRLQPGQWIALPAAGGGFHYGCWLFQYQGLKHSEVLVA</sequence>
<dbReference type="Proteomes" id="UP000290365">
    <property type="component" value="Chromosome"/>
</dbReference>
<dbReference type="PANTHER" id="PTHR34069:SF3">
    <property type="entry name" value="ACYL-COA:ACYL-COA ALKYLTRANSFERASE"/>
    <property type="match status" value="1"/>
</dbReference>
<name>A0A4P6JPA1_KTERU</name>
<dbReference type="RefSeq" id="WP_129888260.1">
    <property type="nucleotide sequence ID" value="NZ_CP035758.1"/>
</dbReference>
<dbReference type="EMBL" id="CP035758">
    <property type="protein sequence ID" value="QBD77197.1"/>
    <property type="molecule type" value="Genomic_DNA"/>
</dbReference>
<feature type="domain" description="Beta-ketoacyl-[acyl-carrier-protein] synthase III C-terminal" evidence="3">
    <location>
        <begin position="310"/>
        <end position="406"/>
    </location>
</feature>
<accession>A0A4P6JPA1</accession>
<evidence type="ECO:0000313" key="6">
    <source>
        <dbReference type="Proteomes" id="UP000290365"/>
    </source>
</evidence>
<gene>
    <name evidence="5" type="ORF">EPA93_14790</name>
</gene>
<dbReference type="PANTHER" id="PTHR34069">
    <property type="entry name" value="3-OXOACYL-[ACYL-CARRIER-PROTEIN] SYNTHASE 3"/>
    <property type="match status" value="1"/>
</dbReference>
<evidence type="ECO:0000259" key="4">
    <source>
        <dbReference type="Pfam" id="PF08545"/>
    </source>
</evidence>
<keyword evidence="2" id="KW-0012">Acyltransferase</keyword>
<reference evidence="5 6" key="1">
    <citation type="submission" date="2019-01" db="EMBL/GenBank/DDBJ databases">
        <title>Ktedonosporobacter rubrisoli SCAWS-G2.</title>
        <authorList>
            <person name="Huang Y."/>
            <person name="Yan B."/>
        </authorList>
    </citation>
    <scope>NUCLEOTIDE SEQUENCE [LARGE SCALE GENOMIC DNA]</scope>
    <source>
        <strain evidence="5 6">SCAWS-G2</strain>
    </source>
</reference>
<evidence type="ECO:0000259" key="3">
    <source>
        <dbReference type="Pfam" id="PF08541"/>
    </source>
</evidence>
<dbReference type="Gene3D" id="3.40.47.10">
    <property type="match status" value="2"/>
</dbReference>
<dbReference type="InterPro" id="IPR016039">
    <property type="entry name" value="Thiolase-like"/>
</dbReference>
<dbReference type="SUPFAM" id="SSF53901">
    <property type="entry name" value="Thiolase-like"/>
    <property type="match status" value="1"/>
</dbReference>
<dbReference type="AlphaFoldDB" id="A0A4P6JPA1"/>
<dbReference type="Pfam" id="PF08541">
    <property type="entry name" value="ACP_syn_III_C"/>
    <property type="match status" value="1"/>
</dbReference>
<dbReference type="InterPro" id="IPR013747">
    <property type="entry name" value="ACP_syn_III_C"/>
</dbReference>